<keyword evidence="2" id="KW-1185">Reference proteome</keyword>
<name>A0A9N9HYV7_FUNMO</name>
<dbReference type="Proteomes" id="UP000789375">
    <property type="component" value="Unassembled WGS sequence"/>
</dbReference>
<evidence type="ECO:0000313" key="1">
    <source>
        <dbReference type="EMBL" id="CAG8712755.1"/>
    </source>
</evidence>
<proteinExistence type="predicted"/>
<gene>
    <name evidence="1" type="ORF">FMOSSE_LOCUS14432</name>
</gene>
<protein>
    <submittedName>
        <fullName evidence="1">5131_t:CDS:1</fullName>
    </submittedName>
</protein>
<reference evidence="1" key="1">
    <citation type="submission" date="2021-06" db="EMBL/GenBank/DDBJ databases">
        <authorList>
            <person name="Kallberg Y."/>
            <person name="Tangrot J."/>
            <person name="Rosling A."/>
        </authorList>
    </citation>
    <scope>NUCLEOTIDE SEQUENCE</scope>
    <source>
        <strain evidence="1">87-6 pot B 2015</strain>
    </source>
</reference>
<dbReference type="AlphaFoldDB" id="A0A9N9HYV7"/>
<sequence length="92" mass="10981">DLIDQLAKDIYKDPISVEKYLQYEKEENIHQMTTDEEILKFLREPKEDIEEEVEIPIIGNYEALAALEKIIIYVEQKAEKIQFQKDQIQELI</sequence>
<comment type="caution">
    <text evidence="1">The sequence shown here is derived from an EMBL/GenBank/DDBJ whole genome shotgun (WGS) entry which is preliminary data.</text>
</comment>
<accession>A0A9N9HYV7</accession>
<feature type="non-terminal residue" evidence="1">
    <location>
        <position position="92"/>
    </location>
</feature>
<dbReference type="EMBL" id="CAJVPP010011049">
    <property type="protein sequence ID" value="CAG8712755.1"/>
    <property type="molecule type" value="Genomic_DNA"/>
</dbReference>
<evidence type="ECO:0000313" key="2">
    <source>
        <dbReference type="Proteomes" id="UP000789375"/>
    </source>
</evidence>
<organism evidence="1 2">
    <name type="scientific">Funneliformis mosseae</name>
    <name type="common">Endomycorrhizal fungus</name>
    <name type="synonym">Glomus mosseae</name>
    <dbReference type="NCBI Taxonomy" id="27381"/>
    <lineage>
        <taxon>Eukaryota</taxon>
        <taxon>Fungi</taxon>
        <taxon>Fungi incertae sedis</taxon>
        <taxon>Mucoromycota</taxon>
        <taxon>Glomeromycotina</taxon>
        <taxon>Glomeromycetes</taxon>
        <taxon>Glomerales</taxon>
        <taxon>Glomeraceae</taxon>
        <taxon>Funneliformis</taxon>
    </lineage>
</organism>